<dbReference type="FunFam" id="1.25.40.180:FF:000057">
    <property type="entry name" value="Initiation Factor 4G (eIF4G) family"/>
    <property type="match status" value="1"/>
</dbReference>
<dbReference type="WormBase" id="M110.4e">
    <property type="protein sequence ID" value="CE53003"/>
    <property type="gene ID" value="WBGene00002066"/>
    <property type="gene designation" value="ifg-1"/>
</dbReference>
<dbReference type="GO" id="GO:0003729">
    <property type="term" value="F:mRNA binding"/>
    <property type="evidence" value="ECO:0000318"/>
    <property type="project" value="GO_Central"/>
</dbReference>
<name>A0A486WX07_CAEEL</name>
<dbReference type="Reactome" id="R-CEL-1169408">
    <property type="pathway name" value="ISG15 antiviral mechanism"/>
</dbReference>
<feature type="region of interest" description="Disordered" evidence="1">
    <location>
        <begin position="756"/>
        <end position="941"/>
    </location>
</feature>
<dbReference type="SMR" id="A0A486WX07"/>
<dbReference type="Pfam" id="PF02854">
    <property type="entry name" value="MIF4G"/>
    <property type="match status" value="1"/>
</dbReference>
<dbReference type="EMBL" id="BX284602">
    <property type="protein sequence ID" value="VGM69480.1"/>
    <property type="molecule type" value="Genomic_DNA"/>
</dbReference>
<dbReference type="AlphaFoldDB" id="A0A486WX07"/>
<gene>
    <name evidence="3 5" type="primary">ifg-1</name>
    <name evidence="3" type="ORF">CELE_M110.4</name>
    <name evidence="5" type="ORF">M110.4</name>
</gene>
<sequence>MSNAVSRGPGRGKPNQGFHSDHNAVPMQDSSQQFVMPFVNTSGPVNSNYQRMPMNQSAYPQYGQQQYNQPQTNHYYPPQAPQHQQQYGGYQRPDYGHQPQMYNQQYQGYQAPQQYHPEMPYQPAQPAQQQMTHTAPQEPKRQRKALEIVDPTTKKAIEVTPHLAPAAPAPAAPAAPIAPEEEKKKQNITLEFLNQVKNELHHEDRRHDNPPAVPAAVPAAVQAAVLPNFSVPPPALGQTPPAASIAPQVVPSVPKTPEAPAKADYEVKQAETLVTPVSSPHASDTTTTTPASGTAESASTVADVRVTPTLTKEESKEETDDDKFEENDERESTPDVADSSTEKTPEELEIEKAQKEAEEIEKKKLREEALEKRIEELILAGSAVISDGTFGRDFMVTIREIEKVFSRTPCPLSPAQLADFGLDIKTMRVSDNKKPNFTPNWANKGGNRQQVPYRGRTTTDGTGRGGQQQRDRMHNKRPPVVRPSIERVQRVTLPSSKDAWKPDRQKTAEAVASEEAAVIEVCKKVRSLMNKVTPTSQRPLTEEFISYNVSSNDAQLAQVVEIVFDKAVEEPKFCALYAEMCKAQANHELSQTGGKSAFRNKVLTRTQMTFQDKKDIDADKLAIIEKEEDPVKKELMLAEEKQKFRRRKFGVMTFMGYLYRNQLLSTKIVQTCTFELFNSIKDQDIKKEDVDEESIHCGLQLIETVGVMLDKSKDSTTVFLDQWFQKLEAAKPYCSNKIRFMIMNLMELRKDKWIPRKSTESGPKKIDEIHKDIRQEKIENEKARDQYDRDRDRRHGGVRPNSNSLRKSVPVSRNSLDRNRGMQHPEQKRAAAAANTKLASSSVQPKNISLSSMDNNTLGKSKKEWHSGASGGGNTSSESAVPVKSAWGRRDSNDQRKKSTVDEKQAALAAAKEISAMSISSRRSTSQNSNTDKTDDELTEEEKAVRAKIMNTVKSDLLEMSSGELSQKELVDSITDYVGKEKYGSPSLTVVYEMIIRAVIEKGLKDDDRKKLAIALRMSLVSKTEKQAFIEGATRFCKFANDVELQQDYPKLWTVTGEVLVNTSHAPHDEIGEVESFSLADMKPIFSAAKGEGNKKFDLLVQVLKQLIELELEVTGAAEGISWEFSDMKLKTEMEEGLSAEMEAVTFKNGKTLSSYLTGN</sequence>
<dbReference type="GeneID" id="174322"/>
<dbReference type="AGR" id="WB:WBGene00002066"/>
<feature type="region of interest" description="Disordered" evidence="1">
    <location>
        <begin position="434"/>
        <end position="486"/>
    </location>
</feature>
<dbReference type="FunCoup" id="A0A486WX07">
    <property type="interactions" value="346"/>
</dbReference>
<dbReference type="InterPro" id="IPR016024">
    <property type="entry name" value="ARM-type_fold"/>
</dbReference>
<dbReference type="SMART" id="SM00543">
    <property type="entry name" value="MIF4G"/>
    <property type="match status" value="1"/>
</dbReference>
<dbReference type="RefSeq" id="NP_001368728.1">
    <property type="nucleotide sequence ID" value="NM_001381521.1"/>
</dbReference>
<dbReference type="GO" id="GO:0003743">
    <property type="term" value="F:translation initiation factor activity"/>
    <property type="evidence" value="ECO:0000318"/>
    <property type="project" value="GO_Central"/>
</dbReference>
<dbReference type="CTD" id="174322"/>
<dbReference type="Reactome" id="R-CEL-156827">
    <property type="pathway name" value="L13a-mediated translational silencing of Ceruloplasmin expression"/>
</dbReference>
<dbReference type="ExpressionAtlas" id="A0A486WX07">
    <property type="expression patterns" value="baseline and differential"/>
</dbReference>
<evidence type="ECO:0000313" key="4">
    <source>
        <dbReference type="Proteomes" id="UP000001940"/>
    </source>
</evidence>
<evidence type="ECO:0000313" key="3">
    <source>
        <dbReference type="EMBL" id="VGM69480.1"/>
    </source>
</evidence>
<evidence type="ECO:0000313" key="5">
    <source>
        <dbReference type="WormBase" id="M110.4e"/>
    </source>
</evidence>
<organism evidence="3 4">
    <name type="scientific">Caenorhabditis elegans</name>
    <dbReference type="NCBI Taxonomy" id="6239"/>
    <lineage>
        <taxon>Eukaryota</taxon>
        <taxon>Metazoa</taxon>
        <taxon>Ecdysozoa</taxon>
        <taxon>Nematoda</taxon>
        <taxon>Chromadorea</taxon>
        <taxon>Rhabditida</taxon>
        <taxon>Rhabditina</taxon>
        <taxon>Rhabditomorpha</taxon>
        <taxon>Rhabditoidea</taxon>
        <taxon>Rhabditidae</taxon>
        <taxon>Peloderinae</taxon>
        <taxon>Caenorhabditis</taxon>
    </lineage>
</organism>
<dbReference type="PANTHER" id="PTHR23253:SF78">
    <property type="entry name" value="EUKARYOTIC TRANSLATION INITIATION FACTOR 4G1, ISOFORM B-RELATED"/>
    <property type="match status" value="1"/>
</dbReference>
<accession>A0A486WX07</accession>
<feature type="compositionally biased region" description="Polar residues" evidence="1">
    <location>
        <begin position="435"/>
        <end position="450"/>
    </location>
</feature>
<feature type="region of interest" description="Disordered" evidence="1">
    <location>
        <begin position="273"/>
        <end position="349"/>
    </location>
</feature>
<feature type="compositionally biased region" description="Low complexity" evidence="1">
    <location>
        <begin position="122"/>
        <end position="137"/>
    </location>
</feature>
<evidence type="ECO:0000259" key="2">
    <source>
        <dbReference type="SMART" id="SM00543"/>
    </source>
</evidence>
<feature type="compositionally biased region" description="Basic and acidic residues" evidence="1">
    <location>
        <begin position="888"/>
        <end position="905"/>
    </location>
</feature>
<dbReference type="Reactome" id="R-CEL-72649">
    <property type="pathway name" value="Translation initiation complex formation"/>
</dbReference>
<feature type="region of interest" description="Disordered" evidence="1">
    <location>
        <begin position="1"/>
        <end position="94"/>
    </location>
</feature>
<feature type="compositionally biased region" description="Basic and acidic residues" evidence="1">
    <location>
        <begin position="340"/>
        <end position="349"/>
    </location>
</feature>
<feature type="compositionally biased region" description="Polar residues" evidence="1">
    <location>
        <begin position="800"/>
        <end position="814"/>
    </location>
</feature>
<feature type="compositionally biased region" description="Polar residues" evidence="1">
    <location>
        <begin position="28"/>
        <end position="58"/>
    </location>
</feature>
<dbReference type="SUPFAM" id="SSF48371">
    <property type="entry name" value="ARM repeat"/>
    <property type="match status" value="1"/>
</dbReference>
<dbReference type="PANTHER" id="PTHR23253">
    <property type="entry name" value="EUKARYOTIC TRANSLATION INITIATION FACTOR 4 GAMMA"/>
    <property type="match status" value="1"/>
</dbReference>
<dbReference type="Reactome" id="R-CEL-975956">
    <property type="pathway name" value="Nonsense Mediated Decay (NMD) independent of the Exon Junction Complex (EJC)"/>
</dbReference>
<dbReference type="Gene3D" id="1.25.40.180">
    <property type="match status" value="1"/>
</dbReference>
<keyword evidence="4" id="KW-1185">Reference proteome</keyword>
<feature type="compositionally biased region" description="Low complexity" evidence="1">
    <location>
        <begin position="278"/>
        <end position="300"/>
    </location>
</feature>
<dbReference type="GO" id="GO:0006413">
    <property type="term" value="P:translational initiation"/>
    <property type="evidence" value="ECO:0000318"/>
    <property type="project" value="GO_Central"/>
</dbReference>
<dbReference type="Reactome" id="R-CEL-72662">
    <property type="pathway name" value="Activation of the mRNA upon binding of the cap-binding complex and eIFs, and subsequent binding to 43S"/>
</dbReference>
<dbReference type="Proteomes" id="UP000001940">
    <property type="component" value="Chromosome II"/>
</dbReference>
<dbReference type="Reactome" id="R-CEL-166208">
    <property type="pathway name" value="mTORC1-mediated signalling"/>
</dbReference>
<feature type="compositionally biased region" description="Basic and acidic residues" evidence="1">
    <location>
        <begin position="815"/>
        <end position="829"/>
    </location>
</feature>
<dbReference type="Reactome" id="R-CEL-975957">
    <property type="pathway name" value="Nonsense Mediated Decay (NMD) enhanced by the Exon Junction Complex (EJC)"/>
</dbReference>
<proteinExistence type="evidence at protein level"/>
<feature type="compositionally biased region" description="Low complexity" evidence="1">
    <location>
        <begin position="59"/>
        <end position="93"/>
    </location>
</feature>
<feature type="region of interest" description="Disordered" evidence="1">
    <location>
        <begin position="115"/>
        <end position="142"/>
    </location>
</feature>
<dbReference type="Reactome" id="R-CEL-72702">
    <property type="pathway name" value="Ribosomal scanning and start codon recognition"/>
</dbReference>
<feature type="compositionally biased region" description="Basic and acidic residues" evidence="1">
    <location>
        <begin position="756"/>
        <end position="795"/>
    </location>
</feature>
<evidence type="ECO:0000256" key="1">
    <source>
        <dbReference type="SAM" id="MobiDB-lite"/>
    </source>
</evidence>
<feature type="compositionally biased region" description="Low complexity" evidence="1">
    <location>
        <begin position="914"/>
        <end position="931"/>
    </location>
</feature>
<dbReference type="InterPro" id="IPR003890">
    <property type="entry name" value="MIF4G-like_typ-3"/>
</dbReference>
<feature type="compositionally biased region" description="Acidic residues" evidence="1">
    <location>
        <begin position="316"/>
        <end position="329"/>
    </location>
</feature>
<dbReference type="InParanoid" id="A0A486WX07"/>
<keyword evidence="6" id="KW-1267">Proteomics identification</keyword>
<dbReference type="GO" id="GO:0016281">
    <property type="term" value="C:eukaryotic translation initiation factor 4F complex"/>
    <property type="evidence" value="ECO:0000318"/>
    <property type="project" value="GO_Central"/>
</dbReference>
<feature type="compositionally biased region" description="Polar residues" evidence="1">
    <location>
        <begin position="837"/>
        <end position="859"/>
    </location>
</feature>
<reference evidence="3 4" key="1">
    <citation type="journal article" date="1998" name="Science">
        <title>Genome sequence of the nematode C. elegans: a platform for investigating biology.</title>
        <authorList>
            <consortium name="The C. elegans sequencing consortium"/>
            <person name="Sulson J.E."/>
            <person name="Waterston R."/>
        </authorList>
    </citation>
    <scope>NUCLEOTIDE SEQUENCE [LARGE SCALE GENOMIC DNA]</scope>
    <source>
        <strain evidence="3 4">Bristol N2</strain>
    </source>
</reference>
<feature type="domain" description="MIF4G" evidence="2">
    <location>
        <begin position="522"/>
        <end position="752"/>
    </location>
</feature>
<dbReference type="OrthoDB" id="514777at2759"/>
<evidence type="ECO:0007829" key="6">
    <source>
        <dbReference type="PeptideAtlas" id="A0A486WX07"/>
    </source>
</evidence>
<protein>
    <submittedName>
        <fullName evidence="3">MIF4G domain-containing protein</fullName>
    </submittedName>
</protein>